<name>A0A2I0URQ4_LIMLA</name>
<dbReference type="EMBL" id="KZ505648">
    <property type="protein sequence ID" value="PKU48724.1"/>
    <property type="molecule type" value="Genomic_DNA"/>
</dbReference>
<dbReference type="AlphaFoldDB" id="A0A2I0URQ4"/>
<sequence>MNEMAQFMVFVHFLGFLDNDIIRLCDQSGGLLEVIDLAYVAINSKEGENLQMSDIKVTGFDSIAYARLNRNSL</sequence>
<reference evidence="2" key="2">
    <citation type="submission" date="2017-12" db="EMBL/GenBank/DDBJ databases">
        <title>Genome sequence of the Bar-tailed Godwit (Limosa lapponica baueri).</title>
        <authorList>
            <person name="Lima N.C.B."/>
            <person name="Parody-Merino A.M."/>
            <person name="Battley P.F."/>
            <person name="Fidler A.E."/>
            <person name="Prosdocimi F."/>
        </authorList>
    </citation>
    <scope>NUCLEOTIDE SEQUENCE [LARGE SCALE GENOMIC DNA]</scope>
</reference>
<dbReference type="Proteomes" id="UP000233556">
    <property type="component" value="Unassembled WGS sequence"/>
</dbReference>
<evidence type="ECO:0000313" key="1">
    <source>
        <dbReference type="EMBL" id="PKU48724.1"/>
    </source>
</evidence>
<protein>
    <submittedName>
        <fullName evidence="1">Uncharacterized protein</fullName>
    </submittedName>
</protein>
<gene>
    <name evidence="1" type="ORF">llap_1048</name>
</gene>
<evidence type="ECO:0000313" key="2">
    <source>
        <dbReference type="Proteomes" id="UP000233556"/>
    </source>
</evidence>
<accession>A0A2I0URQ4</accession>
<keyword evidence="2" id="KW-1185">Reference proteome</keyword>
<reference evidence="2" key="1">
    <citation type="submission" date="2017-11" db="EMBL/GenBank/DDBJ databases">
        <authorList>
            <person name="Lima N.C."/>
            <person name="Parody-Merino A.M."/>
            <person name="Battley P.F."/>
            <person name="Fidler A.E."/>
            <person name="Prosdocimi F."/>
        </authorList>
    </citation>
    <scope>NUCLEOTIDE SEQUENCE [LARGE SCALE GENOMIC DNA]</scope>
</reference>
<organism evidence="1 2">
    <name type="scientific">Limosa lapponica baueri</name>
    <dbReference type="NCBI Taxonomy" id="1758121"/>
    <lineage>
        <taxon>Eukaryota</taxon>
        <taxon>Metazoa</taxon>
        <taxon>Chordata</taxon>
        <taxon>Craniata</taxon>
        <taxon>Vertebrata</taxon>
        <taxon>Euteleostomi</taxon>
        <taxon>Archelosauria</taxon>
        <taxon>Archosauria</taxon>
        <taxon>Dinosauria</taxon>
        <taxon>Saurischia</taxon>
        <taxon>Theropoda</taxon>
        <taxon>Coelurosauria</taxon>
        <taxon>Aves</taxon>
        <taxon>Neognathae</taxon>
        <taxon>Neoaves</taxon>
        <taxon>Charadriiformes</taxon>
        <taxon>Scolopacidae</taxon>
        <taxon>Limosa</taxon>
    </lineage>
</organism>
<proteinExistence type="predicted"/>